<evidence type="ECO:0000313" key="2">
    <source>
        <dbReference type="WBParaSite" id="nRc.2.0.1.t02927-RA"/>
    </source>
</evidence>
<accession>A0A915HNK2</accession>
<dbReference type="WBParaSite" id="nRc.2.0.1.t02927-RA">
    <property type="protein sequence ID" value="nRc.2.0.1.t02927-RA"/>
    <property type="gene ID" value="nRc.2.0.1.g02927"/>
</dbReference>
<dbReference type="Proteomes" id="UP000887565">
    <property type="component" value="Unplaced"/>
</dbReference>
<evidence type="ECO:0000313" key="1">
    <source>
        <dbReference type="Proteomes" id="UP000887565"/>
    </source>
</evidence>
<dbReference type="AlphaFoldDB" id="A0A915HNK2"/>
<proteinExistence type="predicted"/>
<sequence>MAYLTNKTKESGLALTSTSKTELKPCQQAIWHGVSPCWCKNFQLTRAGRYMNGGFAQLLVVRGGDDIFANLQKFLNIHL</sequence>
<reference evidence="2" key="1">
    <citation type="submission" date="2022-11" db="UniProtKB">
        <authorList>
            <consortium name="WormBaseParasite"/>
        </authorList>
    </citation>
    <scope>IDENTIFICATION</scope>
</reference>
<protein>
    <submittedName>
        <fullName evidence="2">Uncharacterized protein</fullName>
    </submittedName>
</protein>
<organism evidence="1 2">
    <name type="scientific">Romanomermis culicivorax</name>
    <name type="common">Nematode worm</name>
    <dbReference type="NCBI Taxonomy" id="13658"/>
    <lineage>
        <taxon>Eukaryota</taxon>
        <taxon>Metazoa</taxon>
        <taxon>Ecdysozoa</taxon>
        <taxon>Nematoda</taxon>
        <taxon>Enoplea</taxon>
        <taxon>Dorylaimia</taxon>
        <taxon>Mermithida</taxon>
        <taxon>Mermithoidea</taxon>
        <taxon>Mermithidae</taxon>
        <taxon>Romanomermis</taxon>
    </lineage>
</organism>
<name>A0A915HNK2_ROMCU</name>
<keyword evidence="1" id="KW-1185">Reference proteome</keyword>